<dbReference type="Gene3D" id="3.40.30.10">
    <property type="entry name" value="Glutaredoxin"/>
    <property type="match status" value="1"/>
</dbReference>
<reference evidence="4 5" key="1">
    <citation type="submission" date="2019-02" db="EMBL/GenBank/DDBJ databases">
        <title>Genomic Encyclopedia of Type Strains, Phase IV (KMG-IV): sequencing the most valuable type-strain genomes for metagenomic binning, comparative biology and taxonomic classification.</title>
        <authorList>
            <person name="Goeker M."/>
        </authorList>
    </citation>
    <scope>NUCLEOTIDE SEQUENCE [LARGE SCALE GENOMIC DNA]</scope>
    <source>
        <strain evidence="4 5">K24</strain>
    </source>
</reference>
<dbReference type="CDD" id="cd10291">
    <property type="entry name" value="GST_C_YfcG_like"/>
    <property type="match status" value="1"/>
</dbReference>
<dbReference type="EMBL" id="SGXC01000003">
    <property type="protein sequence ID" value="RZS78298.1"/>
    <property type="molecule type" value="Genomic_DNA"/>
</dbReference>
<keyword evidence="5" id="KW-1185">Reference proteome</keyword>
<dbReference type="RefSeq" id="WP_130360962.1">
    <property type="nucleotide sequence ID" value="NZ_SGXC01000003.1"/>
</dbReference>
<dbReference type="PANTHER" id="PTHR44051">
    <property type="entry name" value="GLUTATHIONE S-TRANSFERASE-RELATED"/>
    <property type="match status" value="1"/>
</dbReference>
<dbReference type="SFLD" id="SFLDG01151">
    <property type="entry name" value="Main.2:_Nu-like"/>
    <property type="match status" value="1"/>
</dbReference>
<evidence type="ECO:0000313" key="5">
    <source>
        <dbReference type="Proteomes" id="UP000292445"/>
    </source>
</evidence>
<dbReference type="CDD" id="cd03048">
    <property type="entry name" value="GST_N_Ure2p_like"/>
    <property type="match status" value="1"/>
</dbReference>
<evidence type="ECO:0000259" key="2">
    <source>
        <dbReference type="PROSITE" id="PS50404"/>
    </source>
</evidence>
<comment type="similarity">
    <text evidence="1">Belongs to the GST superfamily.</text>
</comment>
<dbReference type="InterPro" id="IPR040079">
    <property type="entry name" value="Glutathione_S-Trfase"/>
</dbReference>
<dbReference type="SFLD" id="SFLDG00358">
    <property type="entry name" value="Main_(cytGST)"/>
    <property type="match status" value="1"/>
</dbReference>
<dbReference type="Proteomes" id="UP000292445">
    <property type="component" value="Unassembled WGS sequence"/>
</dbReference>
<dbReference type="InterPro" id="IPR004045">
    <property type="entry name" value="Glutathione_S-Trfase_N"/>
</dbReference>
<protein>
    <submittedName>
        <fullName evidence="4">GST-like protein</fullName>
    </submittedName>
</protein>
<dbReference type="InterPro" id="IPR010987">
    <property type="entry name" value="Glutathione-S-Trfase_C-like"/>
</dbReference>
<dbReference type="OrthoDB" id="81087at2"/>
<organism evidence="4 5">
    <name type="scientific">Pigmentiphaga kullae</name>
    <dbReference type="NCBI Taxonomy" id="151784"/>
    <lineage>
        <taxon>Bacteria</taxon>
        <taxon>Pseudomonadati</taxon>
        <taxon>Pseudomonadota</taxon>
        <taxon>Betaproteobacteria</taxon>
        <taxon>Burkholderiales</taxon>
        <taxon>Alcaligenaceae</taxon>
        <taxon>Pigmentiphaga</taxon>
    </lineage>
</organism>
<dbReference type="Pfam" id="PF02798">
    <property type="entry name" value="GST_N"/>
    <property type="match status" value="1"/>
</dbReference>
<evidence type="ECO:0000256" key="1">
    <source>
        <dbReference type="RuleBase" id="RU003494"/>
    </source>
</evidence>
<proteinExistence type="inferred from homology"/>
<evidence type="ECO:0000259" key="3">
    <source>
        <dbReference type="PROSITE" id="PS50405"/>
    </source>
</evidence>
<evidence type="ECO:0000313" key="4">
    <source>
        <dbReference type="EMBL" id="RZS78298.1"/>
    </source>
</evidence>
<comment type="caution">
    <text evidence="4">The sequence shown here is derived from an EMBL/GenBank/DDBJ whole genome shotgun (WGS) entry which is preliminary data.</text>
</comment>
<feature type="domain" description="GST N-terminal" evidence="2">
    <location>
        <begin position="1"/>
        <end position="86"/>
    </location>
</feature>
<dbReference type="InterPro" id="IPR036282">
    <property type="entry name" value="Glutathione-S-Trfase_C_sf"/>
</dbReference>
<name>A0A4V2F2I8_9BURK</name>
<dbReference type="Pfam" id="PF00043">
    <property type="entry name" value="GST_C"/>
    <property type="match status" value="1"/>
</dbReference>
<sequence>MIDLYFWTTPNAYKVSILLEELEQPYRVMPVHIGKGEQFDPAFLAISPNNKVPAIVDHDGPGGRPLAMFESGAIMMYLAEKLASPLLPADPVGRYATVQWLMFQMGGVGPMLGQAHHFRKYAPETIPYAVERYTSEAHRLYGVIDRRLGEAEYLAGDAYTLADIATYPWLRPYKWQGQDIDAWPNLKRWYAAVRARPAVQRGLAVLAAKVDRSGAPPQGERWNNLFGGARLGARQA</sequence>
<dbReference type="AlphaFoldDB" id="A0A4V2F2I8"/>
<dbReference type="SUPFAM" id="SSF47616">
    <property type="entry name" value="GST C-terminal domain-like"/>
    <property type="match status" value="1"/>
</dbReference>
<accession>A0A4V2F2I8</accession>
<dbReference type="SUPFAM" id="SSF52833">
    <property type="entry name" value="Thioredoxin-like"/>
    <property type="match status" value="1"/>
</dbReference>
<dbReference type="InterPro" id="IPR004046">
    <property type="entry name" value="GST_C"/>
</dbReference>
<feature type="domain" description="GST C-terminal" evidence="3">
    <location>
        <begin position="90"/>
        <end position="217"/>
    </location>
</feature>
<gene>
    <name evidence="4" type="ORF">EV675_4942</name>
</gene>
<dbReference type="SFLD" id="SFLDS00019">
    <property type="entry name" value="Glutathione_Transferase_(cytos"/>
    <property type="match status" value="1"/>
</dbReference>
<dbReference type="InterPro" id="IPR036249">
    <property type="entry name" value="Thioredoxin-like_sf"/>
</dbReference>
<dbReference type="Gene3D" id="1.20.1050.10">
    <property type="match status" value="1"/>
</dbReference>
<dbReference type="PROSITE" id="PS50405">
    <property type="entry name" value="GST_CTER"/>
    <property type="match status" value="1"/>
</dbReference>
<dbReference type="PANTHER" id="PTHR44051:SF19">
    <property type="entry name" value="DISULFIDE-BOND OXIDOREDUCTASE YFCG"/>
    <property type="match status" value="1"/>
</dbReference>
<dbReference type="PROSITE" id="PS50404">
    <property type="entry name" value="GST_NTER"/>
    <property type="match status" value="1"/>
</dbReference>